<dbReference type="AlphaFoldDB" id="A0A5N6DBE7"/>
<sequence>MICLSRCFFHFYFSLLPLPPSSSSSDSVRSTYSLSILFCPSPTFHPFLPPNLALTIFFLPPRLYFLKRTIFIWNRSWTQFIYLILSYVPRKIERTGDPKVHV</sequence>
<feature type="signal peptide" evidence="1">
    <location>
        <begin position="1"/>
        <end position="24"/>
    </location>
</feature>
<name>A0A5N6DBE7_ASPPA</name>
<keyword evidence="1" id="KW-0732">Signal</keyword>
<gene>
    <name evidence="2" type="ORF">BDV34DRAFT_154826</name>
</gene>
<evidence type="ECO:0000313" key="2">
    <source>
        <dbReference type="EMBL" id="KAB8202319.1"/>
    </source>
</evidence>
<dbReference type="EMBL" id="ML735005">
    <property type="protein sequence ID" value="KAB8202319.1"/>
    <property type="molecule type" value="Genomic_DNA"/>
</dbReference>
<dbReference type="VEuPathDB" id="FungiDB:BDV34DRAFT_154826"/>
<proteinExistence type="predicted"/>
<dbReference type="Proteomes" id="UP000326532">
    <property type="component" value="Unassembled WGS sequence"/>
</dbReference>
<organism evidence="2 3">
    <name type="scientific">Aspergillus parasiticus</name>
    <dbReference type="NCBI Taxonomy" id="5067"/>
    <lineage>
        <taxon>Eukaryota</taxon>
        <taxon>Fungi</taxon>
        <taxon>Dikarya</taxon>
        <taxon>Ascomycota</taxon>
        <taxon>Pezizomycotina</taxon>
        <taxon>Eurotiomycetes</taxon>
        <taxon>Eurotiomycetidae</taxon>
        <taxon>Eurotiales</taxon>
        <taxon>Aspergillaceae</taxon>
        <taxon>Aspergillus</taxon>
        <taxon>Aspergillus subgen. Circumdati</taxon>
    </lineage>
</organism>
<evidence type="ECO:0000313" key="3">
    <source>
        <dbReference type="Proteomes" id="UP000326532"/>
    </source>
</evidence>
<accession>A0A5N6DBE7</accession>
<keyword evidence="3" id="KW-1185">Reference proteome</keyword>
<evidence type="ECO:0000256" key="1">
    <source>
        <dbReference type="SAM" id="SignalP"/>
    </source>
</evidence>
<reference evidence="2 3" key="1">
    <citation type="submission" date="2019-04" db="EMBL/GenBank/DDBJ databases">
        <title>Fungal friends and foes A comparative genomics study of 23 Aspergillus species from section Flavi.</title>
        <authorList>
            <consortium name="DOE Joint Genome Institute"/>
            <person name="Kjaerbolling I."/>
            <person name="Vesth T.C."/>
            <person name="Frisvad J.C."/>
            <person name="Nybo J.L."/>
            <person name="Theobald S."/>
            <person name="Kildgaard S."/>
            <person name="Petersen T.I."/>
            <person name="Kuo A."/>
            <person name="Sato A."/>
            <person name="Lyhne E.K."/>
            <person name="Kogle M.E."/>
            <person name="Wiebenga A."/>
            <person name="Kun R.S."/>
            <person name="Lubbers R.J."/>
            <person name="Makela M.R."/>
            <person name="Barry K."/>
            <person name="Chovatia M."/>
            <person name="Clum A."/>
            <person name="Daum C."/>
            <person name="Haridas S."/>
            <person name="He G."/>
            <person name="LaButti K."/>
            <person name="Lipzen A."/>
            <person name="Mondo S."/>
            <person name="Pangilinan J."/>
            <person name="Riley R."/>
            <person name="Salamov A."/>
            <person name="Simmons B.A."/>
            <person name="Magnuson J.K."/>
            <person name="Henrissat B."/>
            <person name="Mortensen U.H."/>
            <person name="Larsen T.O."/>
            <person name="De vries R.P."/>
            <person name="Grigoriev I.V."/>
            <person name="Machida M."/>
            <person name="Baker S.E."/>
            <person name="Andersen M.R."/>
        </authorList>
    </citation>
    <scope>NUCLEOTIDE SEQUENCE [LARGE SCALE GENOMIC DNA]</scope>
    <source>
        <strain evidence="2 3">CBS 117618</strain>
    </source>
</reference>
<protein>
    <submittedName>
        <fullName evidence="2">Uncharacterized protein</fullName>
    </submittedName>
</protein>
<feature type="chain" id="PRO_5024841663" evidence="1">
    <location>
        <begin position="25"/>
        <end position="102"/>
    </location>
</feature>